<sequence length="226" mass="26077">MLKFYYNPRSPMARRVWVTLLEKEISFEPILLNLNGDQMEPEFLGINPFHHIPVIIDNGFRVIESLAIMDYLEAKYPTPEMLPKEAQALATVRTVQMVTNNELLPQIITLMYKDASSPQFVQATEHVNKVFSFLTDILGENSYFGSDRLTFGDIVVGGTISLLVKVGISLNNYPKLNDWYERLMQREAWSKTELSQEEFEQFKRVLNIIRKRKLSQTRSQPATAVT</sequence>
<dbReference type="Pfam" id="PF00043">
    <property type="entry name" value="GST_C"/>
    <property type="match status" value="1"/>
</dbReference>
<dbReference type="PANTHER" id="PTHR44051">
    <property type="entry name" value="GLUTATHIONE S-TRANSFERASE-RELATED"/>
    <property type="match status" value="1"/>
</dbReference>
<dbReference type="InterPro" id="IPR036249">
    <property type="entry name" value="Thioredoxin-like_sf"/>
</dbReference>
<dbReference type="Gene3D" id="3.40.30.10">
    <property type="entry name" value="Glutaredoxin"/>
    <property type="match status" value="1"/>
</dbReference>
<reference evidence="3" key="2">
    <citation type="submission" date="2019-11" db="EMBL/GenBank/DDBJ databases">
        <title>Improved Assembly of Tolypothrix boutellei genome.</title>
        <authorList>
            <person name="Sarangi A.N."/>
            <person name="Mukherjee M."/>
            <person name="Ghosh S."/>
            <person name="Singh D."/>
            <person name="Das A."/>
            <person name="Kant S."/>
            <person name="Prusty A."/>
            <person name="Tripathy S."/>
        </authorList>
    </citation>
    <scope>NUCLEOTIDE SEQUENCE</scope>
    <source>
        <strain evidence="3">VB521301</strain>
    </source>
</reference>
<dbReference type="EMBL" id="JHEG02000059">
    <property type="protein sequence ID" value="KIE07320.1"/>
    <property type="molecule type" value="Genomic_DNA"/>
</dbReference>
<evidence type="ECO:0000313" key="4">
    <source>
        <dbReference type="EMBL" id="KIE07320.1"/>
    </source>
</evidence>
<dbReference type="InterPro" id="IPR040079">
    <property type="entry name" value="Glutathione_S-Trfase"/>
</dbReference>
<dbReference type="EMBL" id="JHEG04000001">
    <property type="protein sequence ID" value="KAF3889218.1"/>
    <property type="molecule type" value="Genomic_DNA"/>
</dbReference>
<dbReference type="InterPro" id="IPR010987">
    <property type="entry name" value="Glutathione-S-Trfase_C-like"/>
</dbReference>
<dbReference type="Gene3D" id="1.20.1050.10">
    <property type="match status" value="1"/>
</dbReference>
<dbReference type="InterPro" id="IPR036282">
    <property type="entry name" value="Glutathione-S-Trfase_C_sf"/>
</dbReference>
<evidence type="ECO:0000259" key="1">
    <source>
        <dbReference type="PROSITE" id="PS50404"/>
    </source>
</evidence>
<dbReference type="RefSeq" id="WP_038074170.1">
    <property type="nucleotide sequence ID" value="NZ_JHEG04000001.1"/>
</dbReference>
<keyword evidence="5" id="KW-1185">Reference proteome</keyword>
<dbReference type="Pfam" id="PF13417">
    <property type="entry name" value="GST_N_3"/>
    <property type="match status" value="1"/>
</dbReference>
<evidence type="ECO:0000259" key="2">
    <source>
        <dbReference type="PROSITE" id="PS50405"/>
    </source>
</evidence>
<dbReference type="AlphaFoldDB" id="A0A0C1R4P9"/>
<accession>A0A0C1R4P9</accession>
<dbReference type="SFLD" id="SFLDG00358">
    <property type="entry name" value="Main_(cytGST)"/>
    <property type="match status" value="1"/>
</dbReference>
<dbReference type="PANTHER" id="PTHR44051:SF9">
    <property type="entry name" value="GLUTATHIONE S-TRANSFERASE 1"/>
    <property type="match status" value="1"/>
</dbReference>
<organism evidence="4">
    <name type="scientific">Tolypothrix bouteillei VB521301</name>
    <dbReference type="NCBI Taxonomy" id="1479485"/>
    <lineage>
        <taxon>Bacteria</taxon>
        <taxon>Bacillati</taxon>
        <taxon>Cyanobacteriota</taxon>
        <taxon>Cyanophyceae</taxon>
        <taxon>Nostocales</taxon>
        <taxon>Tolypothrichaceae</taxon>
        <taxon>Tolypothrix</taxon>
    </lineage>
</organism>
<dbReference type="PROSITE" id="PS50404">
    <property type="entry name" value="GST_NTER"/>
    <property type="match status" value="1"/>
</dbReference>
<dbReference type="SUPFAM" id="SSF52833">
    <property type="entry name" value="Thioredoxin-like"/>
    <property type="match status" value="1"/>
</dbReference>
<dbReference type="InterPro" id="IPR004045">
    <property type="entry name" value="Glutathione_S-Trfase_N"/>
</dbReference>
<dbReference type="OrthoDB" id="465590at2"/>
<dbReference type="InterPro" id="IPR004046">
    <property type="entry name" value="GST_C"/>
</dbReference>
<feature type="domain" description="GST C-terminal" evidence="2">
    <location>
        <begin position="85"/>
        <end position="205"/>
    </location>
</feature>
<protein>
    <submittedName>
        <fullName evidence="3">Glutathione S-transferase family protein</fullName>
    </submittedName>
    <submittedName>
        <fullName evidence="4">Glutathione transferase</fullName>
    </submittedName>
</protein>
<keyword evidence="4" id="KW-0808">Transferase</keyword>
<dbReference type="PROSITE" id="PS50405">
    <property type="entry name" value="GST_CTER"/>
    <property type="match status" value="1"/>
</dbReference>
<evidence type="ECO:0000313" key="3">
    <source>
        <dbReference type="EMBL" id="KAF3889218.1"/>
    </source>
</evidence>
<dbReference type="CDD" id="cd00570">
    <property type="entry name" value="GST_N_family"/>
    <property type="match status" value="1"/>
</dbReference>
<name>A0A0C1R4P9_9CYAN</name>
<gene>
    <name evidence="4" type="ORF">DA73_0240140</name>
    <name evidence="3" type="ORF">DA73_0400029860</name>
</gene>
<dbReference type="STRING" id="1479485.DA73_0240140"/>
<feature type="domain" description="GST N-terminal" evidence="1">
    <location>
        <begin position="1"/>
        <end position="80"/>
    </location>
</feature>
<proteinExistence type="predicted"/>
<dbReference type="SFLD" id="SFLDS00019">
    <property type="entry name" value="Glutathione_Transferase_(cytos"/>
    <property type="match status" value="1"/>
</dbReference>
<dbReference type="Proteomes" id="UP000029738">
    <property type="component" value="Unassembled WGS sequence"/>
</dbReference>
<evidence type="ECO:0000313" key="5">
    <source>
        <dbReference type="Proteomes" id="UP000029738"/>
    </source>
</evidence>
<dbReference type="GO" id="GO:0016740">
    <property type="term" value="F:transferase activity"/>
    <property type="evidence" value="ECO:0007669"/>
    <property type="project" value="UniProtKB-KW"/>
</dbReference>
<dbReference type="SUPFAM" id="SSF47616">
    <property type="entry name" value="GST C-terminal domain-like"/>
    <property type="match status" value="1"/>
</dbReference>
<comment type="caution">
    <text evidence="4">The sequence shown here is derived from an EMBL/GenBank/DDBJ whole genome shotgun (WGS) entry which is preliminary data.</text>
</comment>
<reference evidence="4" key="1">
    <citation type="journal article" date="2015" name="Genome Announc.">
        <title>Draft Genome Sequence of Tolypothrix boutellei Strain VB521301.</title>
        <authorList>
            <person name="Chandrababunaidu M.M."/>
            <person name="Singh D."/>
            <person name="Sen D."/>
            <person name="Bhan S."/>
            <person name="Das S."/>
            <person name="Gupta A."/>
            <person name="Adhikary S.P."/>
            <person name="Tripathy S."/>
        </authorList>
    </citation>
    <scope>NUCLEOTIDE SEQUENCE</scope>
    <source>
        <strain evidence="4">VB521301</strain>
    </source>
</reference>